<comment type="caution">
    <text evidence="2">The sequence shown here is derived from an EMBL/GenBank/DDBJ whole genome shotgun (WGS) entry which is preliminary data.</text>
</comment>
<feature type="compositionally biased region" description="Low complexity" evidence="1">
    <location>
        <begin position="38"/>
        <end position="53"/>
    </location>
</feature>
<accession>A0A4U1JJ41</accession>
<protein>
    <recommendedName>
        <fullName evidence="4">Outer membrane protein beta-barrel domain-containing protein</fullName>
    </recommendedName>
</protein>
<dbReference type="OrthoDB" id="5514815at2"/>
<dbReference type="EMBL" id="SSMQ01000002">
    <property type="protein sequence ID" value="TKD12734.1"/>
    <property type="molecule type" value="Genomic_DNA"/>
</dbReference>
<evidence type="ECO:0000313" key="3">
    <source>
        <dbReference type="Proteomes" id="UP000309215"/>
    </source>
</evidence>
<reference evidence="2 3" key="1">
    <citation type="submission" date="2019-04" db="EMBL/GenBank/DDBJ databases">
        <authorList>
            <person name="Li Y."/>
            <person name="Wang J."/>
        </authorList>
    </citation>
    <scope>NUCLEOTIDE SEQUENCE [LARGE SCALE GENOMIC DNA]</scope>
    <source>
        <strain evidence="2 3">DSM 14668</strain>
    </source>
</reference>
<evidence type="ECO:0000313" key="2">
    <source>
        <dbReference type="EMBL" id="TKD12734.1"/>
    </source>
</evidence>
<evidence type="ECO:0008006" key="4">
    <source>
        <dbReference type="Google" id="ProtNLM"/>
    </source>
</evidence>
<organism evidence="2 3">
    <name type="scientific">Polyangium fumosum</name>
    <dbReference type="NCBI Taxonomy" id="889272"/>
    <lineage>
        <taxon>Bacteria</taxon>
        <taxon>Pseudomonadati</taxon>
        <taxon>Myxococcota</taxon>
        <taxon>Polyangia</taxon>
        <taxon>Polyangiales</taxon>
        <taxon>Polyangiaceae</taxon>
        <taxon>Polyangium</taxon>
    </lineage>
</organism>
<name>A0A4U1JJ41_9BACT</name>
<dbReference type="AlphaFoldDB" id="A0A4U1JJ41"/>
<gene>
    <name evidence="2" type="ORF">E8A74_03010</name>
</gene>
<feature type="region of interest" description="Disordered" evidence="1">
    <location>
        <begin position="38"/>
        <end position="72"/>
    </location>
</feature>
<dbReference type="Proteomes" id="UP000309215">
    <property type="component" value="Unassembled WGS sequence"/>
</dbReference>
<keyword evidence="3" id="KW-1185">Reference proteome</keyword>
<proteinExistence type="predicted"/>
<evidence type="ECO:0000256" key="1">
    <source>
        <dbReference type="SAM" id="MobiDB-lite"/>
    </source>
</evidence>
<sequence length="278" mass="29789">MRARVKRLEDRRRRGRRALASAAAITLALGGVMGTARGASASEEAADAAAAPAAPEPPPRPKELPPLDIPEPPFTRHVDFGGGVALVHRIPSGDTGVRYPASVGMGLWARVDITRYLRASLYAVRTERDFNMPSGALGLVGDPGDAEFYTYSFGLRIAPTWRLTPRARAWVSVGAGWGRLELGRFSVETSGGSVFPVRERAASFVEIPLGLGASFDVVPRWLAVEIETTGAFYPETAQRGRAFEEEQAIDASGRRVTVGPFPRFAGGFVTTLGLSLVL</sequence>
<dbReference type="RefSeq" id="WP_136927372.1">
    <property type="nucleotide sequence ID" value="NZ_SSMQ01000002.1"/>
</dbReference>